<comment type="caution">
    <text evidence="1">The sequence shown here is derived from an EMBL/GenBank/DDBJ whole genome shotgun (WGS) entry which is preliminary data.</text>
</comment>
<name>A0ABR7IS06_9CLOT</name>
<sequence length="97" mass="10939">MEPCIPFPVFSVSSLQQVADACDTFRQTGCAYFNFINMEPDLCSRAIDFLTGFAKGYDCCLLSICDTEYCMLLKDNTVDDVDSNLWGQIEFTQHTIP</sequence>
<protein>
    <submittedName>
        <fullName evidence="1">Cell division protein SepF</fullName>
    </submittedName>
</protein>
<keyword evidence="2" id="KW-1185">Reference proteome</keyword>
<organism evidence="1 2">
    <name type="scientific">Clostridium facile</name>
    <dbReference type="NCBI Taxonomy" id="2763035"/>
    <lineage>
        <taxon>Bacteria</taxon>
        <taxon>Bacillati</taxon>
        <taxon>Bacillota</taxon>
        <taxon>Clostridia</taxon>
        <taxon>Eubacteriales</taxon>
        <taxon>Clostridiaceae</taxon>
        <taxon>Clostridium</taxon>
    </lineage>
</organism>
<reference evidence="1 2" key="1">
    <citation type="submission" date="2020-08" db="EMBL/GenBank/DDBJ databases">
        <title>Genome public.</title>
        <authorList>
            <person name="Liu C."/>
            <person name="Sun Q."/>
        </authorList>
    </citation>
    <scope>NUCLEOTIDE SEQUENCE [LARGE SCALE GENOMIC DNA]</scope>
    <source>
        <strain evidence="1 2">NSJ-27</strain>
    </source>
</reference>
<dbReference type="GO" id="GO:0051301">
    <property type="term" value="P:cell division"/>
    <property type="evidence" value="ECO:0007669"/>
    <property type="project" value="UniProtKB-KW"/>
</dbReference>
<dbReference type="Gene3D" id="3.30.110.150">
    <property type="entry name" value="SepF-like protein"/>
    <property type="match status" value="1"/>
</dbReference>
<evidence type="ECO:0000313" key="2">
    <source>
        <dbReference type="Proteomes" id="UP000649151"/>
    </source>
</evidence>
<keyword evidence="1" id="KW-0131">Cell cycle</keyword>
<proteinExistence type="predicted"/>
<accession>A0ABR7IS06</accession>
<dbReference type="EMBL" id="JACOQK010000001">
    <property type="protein sequence ID" value="MBC5787929.1"/>
    <property type="molecule type" value="Genomic_DNA"/>
</dbReference>
<dbReference type="InterPro" id="IPR038594">
    <property type="entry name" value="SepF-like_sf"/>
</dbReference>
<dbReference type="RefSeq" id="WP_069987383.1">
    <property type="nucleotide sequence ID" value="NZ_JACOQK010000001.1"/>
</dbReference>
<dbReference type="Proteomes" id="UP000649151">
    <property type="component" value="Unassembled WGS sequence"/>
</dbReference>
<keyword evidence="1" id="KW-0132">Cell division</keyword>
<evidence type="ECO:0000313" key="1">
    <source>
        <dbReference type="EMBL" id="MBC5787929.1"/>
    </source>
</evidence>
<gene>
    <name evidence="1" type="ORF">H8Z77_07865</name>
</gene>